<comment type="subcellular location">
    <subcellularLocation>
        <location evidence="1 11">Cytoplasm</location>
    </subcellularLocation>
</comment>
<organism evidence="13 14">
    <name type="scientific">Ornithinibacillus hominis</name>
    <dbReference type="NCBI Taxonomy" id="2763055"/>
    <lineage>
        <taxon>Bacteria</taxon>
        <taxon>Bacillati</taxon>
        <taxon>Bacillota</taxon>
        <taxon>Bacilli</taxon>
        <taxon>Bacillales</taxon>
        <taxon>Bacillaceae</taxon>
        <taxon>Ornithinibacillus</taxon>
    </lineage>
</organism>
<keyword evidence="14" id="KW-1185">Reference proteome</keyword>
<comment type="function">
    <text evidence="9 11">IGPS catalyzes the conversion of PRFAR and glutamine to IGP, AICAR and glutamate. The HisF subunit catalyzes the cyclization activity that produces IGP and AICAR from PRFAR using the ammonia provided by the HisH subunit.</text>
</comment>
<keyword evidence="7 11" id="KW-0368">Histidine biosynthesis</keyword>
<dbReference type="InterPro" id="IPR013785">
    <property type="entry name" value="Aldolase_TIM"/>
</dbReference>
<comment type="similarity">
    <text evidence="3 11 12">Belongs to the HisA/HisF family.</text>
</comment>
<dbReference type="RefSeq" id="WP_186869622.1">
    <property type="nucleotide sequence ID" value="NZ_JACOOL010000005.1"/>
</dbReference>
<evidence type="ECO:0000256" key="11">
    <source>
        <dbReference type="HAMAP-Rule" id="MF_01013"/>
    </source>
</evidence>
<dbReference type="Pfam" id="PF00977">
    <property type="entry name" value="His_biosynth"/>
    <property type="match status" value="1"/>
</dbReference>
<dbReference type="GO" id="GO:0000107">
    <property type="term" value="F:imidazoleglycerol-phosphate synthase activity"/>
    <property type="evidence" value="ECO:0007669"/>
    <property type="project" value="UniProtKB-UniRule"/>
</dbReference>
<evidence type="ECO:0000256" key="6">
    <source>
        <dbReference type="ARBA" id="ARBA00022605"/>
    </source>
</evidence>
<dbReference type="CDD" id="cd04731">
    <property type="entry name" value="HisF"/>
    <property type="match status" value="1"/>
</dbReference>
<feature type="active site" evidence="11">
    <location>
        <position position="11"/>
    </location>
</feature>
<dbReference type="PANTHER" id="PTHR21235">
    <property type="entry name" value="IMIDAZOLE GLYCEROL PHOSPHATE SYNTHASE SUBUNIT HISF/H IGP SYNTHASE SUBUNIT HISF/H"/>
    <property type="match status" value="1"/>
</dbReference>
<evidence type="ECO:0000256" key="5">
    <source>
        <dbReference type="ARBA" id="ARBA00022490"/>
    </source>
</evidence>
<sequence length="254" mass="27481">MLAKRIIPCLDVDKGRVVKGKKFQDIKDVADPVELAMRYNNEGADELVFYDITASNEERNIFLDMVERVAATINIPFMVGGGIRTIDDIYRVLHSGADKVSINSAAITNPTLIETAAAKFGTQCIVLSIDAKETEPGKWHVYQNGGRTNTGIDALEWAIQGEQLGAGELVINSIDVDGIKNGYNLTLTKAIADQVNVPIVASGGAGSPVHFQQVLRDNIADAALAASVFHYDLINIASLKQYLAQQNIPIRSVS</sequence>
<comment type="subunit">
    <text evidence="4 11">Heterodimer of HisH and HisF.</text>
</comment>
<evidence type="ECO:0000313" key="14">
    <source>
        <dbReference type="Proteomes" id="UP000637359"/>
    </source>
</evidence>
<keyword evidence="8 11" id="KW-0456">Lyase</keyword>
<dbReference type="PANTHER" id="PTHR21235:SF2">
    <property type="entry name" value="IMIDAZOLE GLYCEROL PHOSPHATE SYNTHASE HISHF"/>
    <property type="match status" value="1"/>
</dbReference>
<dbReference type="FunFam" id="3.20.20.70:FF:000006">
    <property type="entry name" value="Imidazole glycerol phosphate synthase subunit HisF"/>
    <property type="match status" value="1"/>
</dbReference>
<evidence type="ECO:0000256" key="10">
    <source>
        <dbReference type="ARBA" id="ARBA00047838"/>
    </source>
</evidence>
<evidence type="ECO:0000256" key="12">
    <source>
        <dbReference type="RuleBase" id="RU003657"/>
    </source>
</evidence>
<evidence type="ECO:0000256" key="8">
    <source>
        <dbReference type="ARBA" id="ARBA00023239"/>
    </source>
</evidence>
<gene>
    <name evidence="11 13" type="primary">hisF</name>
    <name evidence="13" type="ORF">H8S33_08780</name>
</gene>
<evidence type="ECO:0000256" key="9">
    <source>
        <dbReference type="ARBA" id="ARBA00025475"/>
    </source>
</evidence>
<evidence type="ECO:0000256" key="7">
    <source>
        <dbReference type="ARBA" id="ARBA00023102"/>
    </source>
</evidence>
<evidence type="ECO:0000256" key="4">
    <source>
        <dbReference type="ARBA" id="ARBA00011152"/>
    </source>
</evidence>
<evidence type="ECO:0000256" key="3">
    <source>
        <dbReference type="ARBA" id="ARBA00009667"/>
    </source>
</evidence>
<dbReference type="GO" id="GO:0000105">
    <property type="term" value="P:L-histidine biosynthetic process"/>
    <property type="evidence" value="ECO:0007669"/>
    <property type="project" value="UniProtKB-UniRule"/>
</dbReference>
<dbReference type="InterPro" id="IPR006062">
    <property type="entry name" value="His_biosynth"/>
</dbReference>
<evidence type="ECO:0000256" key="1">
    <source>
        <dbReference type="ARBA" id="ARBA00004496"/>
    </source>
</evidence>
<dbReference type="EMBL" id="JACOOL010000005">
    <property type="protein sequence ID" value="MBC5636910.1"/>
    <property type="molecule type" value="Genomic_DNA"/>
</dbReference>
<keyword evidence="6 11" id="KW-0028">Amino-acid biosynthesis</keyword>
<evidence type="ECO:0000256" key="2">
    <source>
        <dbReference type="ARBA" id="ARBA00005091"/>
    </source>
</evidence>
<dbReference type="HAMAP" id="MF_01013">
    <property type="entry name" value="HisF"/>
    <property type="match status" value="1"/>
</dbReference>
<proteinExistence type="inferred from homology"/>
<dbReference type="InterPro" id="IPR011060">
    <property type="entry name" value="RibuloseP-bd_barrel"/>
</dbReference>
<name>A0A923L5T2_9BACI</name>
<dbReference type="InterPro" id="IPR050064">
    <property type="entry name" value="IGPS_HisA/HisF"/>
</dbReference>
<dbReference type="AlphaFoldDB" id="A0A923L5T2"/>
<dbReference type="InterPro" id="IPR004651">
    <property type="entry name" value="HisF"/>
</dbReference>
<dbReference type="SUPFAM" id="SSF51366">
    <property type="entry name" value="Ribulose-phoshate binding barrel"/>
    <property type="match status" value="1"/>
</dbReference>
<comment type="catalytic activity">
    <reaction evidence="10 11">
        <text>5-[(5-phospho-1-deoxy-D-ribulos-1-ylimino)methylamino]-1-(5-phospho-beta-D-ribosyl)imidazole-4-carboxamide + L-glutamine = D-erythro-1-(imidazol-4-yl)glycerol 3-phosphate + 5-amino-1-(5-phospho-beta-D-ribosyl)imidazole-4-carboxamide + L-glutamate + H(+)</text>
        <dbReference type="Rhea" id="RHEA:24793"/>
        <dbReference type="ChEBI" id="CHEBI:15378"/>
        <dbReference type="ChEBI" id="CHEBI:29985"/>
        <dbReference type="ChEBI" id="CHEBI:58278"/>
        <dbReference type="ChEBI" id="CHEBI:58359"/>
        <dbReference type="ChEBI" id="CHEBI:58475"/>
        <dbReference type="ChEBI" id="CHEBI:58525"/>
        <dbReference type="EC" id="4.3.2.10"/>
    </reaction>
</comment>
<evidence type="ECO:0000313" key="13">
    <source>
        <dbReference type="EMBL" id="MBC5636910.1"/>
    </source>
</evidence>
<keyword evidence="5 11" id="KW-0963">Cytoplasm</keyword>
<dbReference type="Proteomes" id="UP000637359">
    <property type="component" value="Unassembled WGS sequence"/>
</dbReference>
<dbReference type="Gene3D" id="3.20.20.70">
    <property type="entry name" value="Aldolase class I"/>
    <property type="match status" value="1"/>
</dbReference>
<dbReference type="NCBIfam" id="TIGR00735">
    <property type="entry name" value="hisF"/>
    <property type="match status" value="1"/>
</dbReference>
<dbReference type="EC" id="4.3.2.10" evidence="11"/>
<protein>
    <recommendedName>
        <fullName evidence="11">Imidazole glycerol phosphate synthase subunit HisF</fullName>
        <ecNumber evidence="11">4.3.2.10</ecNumber>
    </recommendedName>
    <alternativeName>
        <fullName evidence="11">IGP synthase cyclase subunit</fullName>
    </alternativeName>
    <alternativeName>
        <fullName evidence="11">IGP synthase subunit HisF</fullName>
    </alternativeName>
    <alternativeName>
        <fullName evidence="11">ImGP synthase subunit HisF</fullName>
        <shortName evidence="11">IGPS subunit HisF</shortName>
    </alternativeName>
</protein>
<comment type="caution">
    <text evidence="13">The sequence shown here is derived from an EMBL/GenBank/DDBJ whole genome shotgun (WGS) entry which is preliminary data.</text>
</comment>
<dbReference type="GO" id="GO:0016829">
    <property type="term" value="F:lyase activity"/>
    <property type="evidence" value="ECO:0007669"/>
    <property type="project" value="UniProtKB-KW"/>
</dbReference>
<accession>A0A923L5T2</accession>
<dbReference type="GO" id="GO:0005737">
    <property type="term" value="C:cytoplasm"/>
    <property type="evidence" value="ECO:0007669"/>
    <property type="project" value="UniProtKB-SubCell"/>
</dbReference>
<feature type="active site" evidence="11">
    <location>
        <position position="130"/>
    </location>
</feature>
<reference evidence="13" key="1">
    <citation type="submission" date="2020-08" db="EMBL/GenBank/DDBJ databases">
        <title>Genome public.</title>
        <authorList>
            <person name="Liu C."/>
            <person name="Sun Q."/>
        </authorList>
    </citation>
    <scope>NUCLEOTIDE SEQUENCE</scope>
    <source>
        <strain evidence="13">BX22</strain>
    </source>
</reference>
<comment type="pathway">
    <text evidence="2 11">Amino-acid biosynthesis; L-histidine biosynthesis; L-histidine from 5-phospho-alpha-D-ribose 1-diphosphate: step 5/9.</text>
</comment>